<feature type="transmembrane region" description="Helical" evidence="2">
    <location>
        <begin position="157"/>
        <end position="177"/>
    </location>
</feature>
<sequence>MEGRGSSNDGSSSEDFKDETESLEEPPCGSLVVLVGLRQVELNGLVGTVEEGGPEGRVAVRLGSGKSLAVRPGNLRLAEVDAFDADLDADDSPVAPSEDAGLRARKTGGCHCARSSFDPLNQYESRSASEATFEEQYARANKDLDEEPANLQQRKTWLSLIFLVLIVGPAMATFFITAKDWADPLVRVVPAGDSKQVQDIFFGGNAWLVSCVTSKTAATKPPSVLQAAAELLRPRGVRVARVHCWEPLETKKGLRSLAQRFGFREKPPVVMATRGQGSPTLLAATGRAEALAAKVLAAVIPEESATVKAYTVREGSPLVRSKGRAGCRGCLQHSELQWKEHACVHPVCERLRG</sequence>
<evidence type="ECO:0000313" key="3">
    <source>
        <dbReference type="EMBL" id="CAE7334799.1"/>
    </source>
</evidence>
<dbReference type="Proteomes" id="UP000601435">
    <property type="component" value="Unassembled WGS sequence"/>
</dbReference>
<keyword evidence="4" id="KW-1185">Reference proteome</keyword>
<proteinExistence type="predicted"/>
<keyword evidence="2" id="KW-0472">Membrane</keyword>
<feature type="region of interest" description="Disordered" evidence="1">
    <location>
        <begin position="1"/>
        <end position="27"/>
    </location>
</feature>
<comment type="caution">
    <text evidence="3">The sequence shown here is derived from an EMBL/GenBank/DDBJ whole genome shotgun (WGS) entry which is preliminary data.</text>
</comment>
<dbReference type="EMBL" id="CAJNJA010014054">
    <property type="protein sequence ID" value="CAE7334799.1"/>
    <property type="molecule type" value="Genomic_DNA"/>
</dbReference>
<reference evidence="3" key="1">
    <citation type="submission" date="2021-02" db="EMBL/GenBank/DDBJ databases">
        <authorList>
            <person name="Dougan E. K."/>
            <person name="Rhodes N."/>
            <person name="Thang M."/>
            <person name="Chan C."/>
        </authorList>
    </citation>
    <scope>NUCLEOTIDE SEQUENCE</scope>
</reference>
<dbReference type="AlphaFoldDB" id="A0A812PI03"/>
<dbReference type="OrthoDB" id="425799at2759"/>
<evidence type="ECO:0000256" key="2">
    <source>
        <dbReference type="SAM" id="Phobius"/>
    </source>
</evidence>
<protein>
    <submittedName>
        <fullName evidence="3">Uncharacterized protein</fullName>
    </submittedName>
</protein>
<name>A0A812PI03_9DINO</name>
<gene>
    <name evidence="3" type="ORF">SNEC2469_LOCUS8545</name>
</gene>
<evidence type="ECO:0000313" key="4">
    <source>
        <dbReference type="Proteomes" id="UP000601435"/>
    </source>
</evidence>
<organism evidence="3 4">
    <name type="scientific">Symbiodinium necroappetens</name>
    <dbReference type="NCBI Taxonomy" id="1628268"/>
    <lineage>
        <taxon>Eukaryota</taxon>
        <taxon>Sar</taxon>
        <taxon>Alveolata</taxon>
        <taxon>Dinophyceae</taxon>
        <taxon>Suessiales</taxon>
        <taxon>Symbiodiniaceae</taxon>
        <taxon>Symbiodinium</taxon>
    </lineage>
</organism>
<evidence type="ECO:0000256" key="1">
    <source>
        <dbReference type="SAM" id="MobiDB-lite"/>
    </source>
</evidence>
<keyword evidence="2" id="KW-1133">Transmembrane helix</keyword>
<accession>A0A812PI03</accession>
<keyword evidence="2" id="KW-0812">Transmembrane</keyword>
<feature type="compositionally biased region" description="Polar residues" evidence="1">
    <location>
        <begin position="1"/>
        <end position="13"/>
    </location>
</feature>